<accession>A0A392U2I8</accession>
<sequence length="43" mass="4906">AEEEEDKKEQGVAHVMSCVACYEAPIRDTIPIRYRYGDTGYVI</sequence>
<comment type="caution">
    <text evidence="1">The sequence shown here is derived from an EMBL/GenBank/DDBJ whole genome shotgun (WGS) entry which is preliminary data.</text>
</comment>
<feature type="non-terminal residue" evidence="1">
    <location>
        <position position="1"/>
    </location>
</feature>
<name>A0A392U2I8_9FABA</name>
<dbReference type="Proteomes" id="UP000265520">
    <property type="component" value="Unassembled WGS sequence"/>
</dbReference>
<proteinExistence type="predicted"/>
<keyword evidence="2" id="KW-1185">Reference proteome</keyword>
<organism evidence="1 2">
    <name type="scientific">Trifolium medium</name>
    <dbReference type="NCBI Taxonomy" id="97028"/>
    <lineage>
        <taxon>Eukaryota</taxon>
        <taxon>Viridiplantae</taxon>
        <taxon>Streptophyta</taxon>
        <taxon>Embryophyta</taxon>
        <taxon>Tracheophyta</taxon>
        <taxon>Spermatophyta</taxon>
        <taxon>Magnoliopsida</taxon>
        <taxon>eudicotyledons</taxon>
        <taxon>Gunneridae</taxon>
        <taxon>Pentapetalae</taxon>
        <taxon>rosids</taxon>
        <taxon>fabids</taxon>
        <taxon>Fabales</taxon>
        <taxon>Fabaceae</taxon>
        <taxon>Papilionoideae</taxon>
        <taxon>50 kb inversion clade</taxon>
        <taxon>NPAAA clade</taxon>
        <taxon>Hologalegina</taxon>
        <taxon>IRL clade</taxon>
        <taxon>Trifolieae</taxon>
        <taxon>Trifolium</taxon>
    </lineage>
</organism>
<evidence type="ECO:0000313" key="2">
    <source>
        <dbReference type="Proteomes" id="UP000265520"/>
    </source>
</evidence>
<dbReference type="EMBL" id="LXQA010721164">
    <property type="protein sequence ID" value="MCI67651.1"/>
    <property type="molecule type" value="Genomic_DNA"/>
</dbReference>
<reference evidence="1 2" key="1">
    <citation type="journal article" date="2018" name="Front. Plant Sci.">
        <title>Red Clover (Trifolium pratense) and Zigzag Clover (T. medium) - A Picture of Genomic Similarities and Differences.</title>
        <authorList>
            <person name="Dluhosova J."/>
            <person name="Istvanek J."/>
            <person name="Nedelnik J."/>
            <person name="Repkova J."/>
        </authorList>
    </citation>
    <scope>NUCLEOTIDE SEQUENCE [LARGE SCALE GENOMIC DNA]</scope>
    <source>
        <strain evidence="2">cv. 10/8</strain>
        <tissue evidence="1">Leaf</tissue>
    </source>
</reference>
<protein>
    <submittedName>
        <fullName evidence="1">Uncharacterized protein</fullName>
    </submittedName>
</protein>
<evidence type="ECO:0000313" key="1">
    <source>
        <dbReference type="EMBL" id="MCI67651.1"/>
    </source>
</evidence>
<dbReference type="AlphaFoldDB" id="A0A392U2I8"/>